<sequence length="83" mass="9131">MPRRKAKVEEVMNEVAEVRPADTKVMAGKWVTMGWVLLLIGGLAHMLPEQMAPVLKYAAFGVTVQMAVGVVSVVLALYYLLED</sequence>
<dbReference type="AlphaFoldDB" id="A0A1F4ZDL3"/>
<feature type="transmembrane region" description="Helical" evidence="1">
    <location>
        <begin position="59"/>
        <end position="81"/>
    </location>
</feature>
<evidence type="ECO:0000256" key="1">
    <source>
        <dbReference type="SAM" id="Phobius"/>
    </source>
</evidence>
<evidence type="ECO:0000313" key="2">
    <source>
        <dbReference type="EMBL" id="OGD04411.1"/>
    </source>
</evidence>
<evidence type="ECO:0000313" key="3">
    <source>
        <dbReference type="Proteomes" id="UP000177080"/>
    </source>
</evidence>
<dbReference type="STRING" id="1797259.A2989_05275"/>
<keyword evidence="1" id="KW-1133">Transmembrane helix</keyword>
<protein>
    <submittedName>
        <fullName evidence="2">Uncharacterized protein</fullName>
    </submittedName>
</protein>
<dbReference type="EMBL" id="MEXN01000001">
    <property type="protein sequence ID" value="OGD04411.1"/>
    <property type="molecule type" value="Genomic_DNA"/>
</dbReference>
<comment type="caution">
    <text evidence="2">The sequence shown here is derived from an EMBL/GenBank/DDBJ whole genome shotgun (WGS) entry which is preliminary data.</text>
</comment>
<accession>A0A1F4ZDL3</accession>
<feature type="transmembrane region" description="Helical" evidence="1">
    <location>
        <begin position="30"/>
        <end position="47"/>
    </location>
</feature>
<dbReference type="Proteomes" id="UP000177080">
    <property type="component" value="Unassembled WGS sequence"/>
</dbReference>
<organism evidence="2 3">
    <name type="scientific">Candidatus Amesbacteria bacterium RIFCSPLOWO2_01_FULL_48_25</name>
    <dbReference type="NCBI Taxonomy" id="1797259"/>
    <lineage>
        <taxon>Bacteria</taxon>
        <taxon>Candidatus Amesiibacteriota</taxon>
    </lineage>
</organism>
<proteinExistence type="predicted"/>
<keyword evidence="1" id="KW-0472">Membrane</keyword>
<keyword evidence="1" id="KW-0812">Transmembrane</keyword>
<gene>
    <name evidence="2" type="ORF">A2989_05275</name>
</gene>
<reference evidence="2 3" key="1">
    <citation type="journal article" date="2016" name="Nat. Commun.">
        <title>Thousands of microbial genomes shed light on interconnected biogeochemical processes in an aquifer system.</title>
        <authorList>
            <person name="Anantharaman K."/>
            <person name="Brown C.T."/>
            <person name="Hug L.A."/>
            <person name="Sharon I."/>
            <person name="Castelle C.J."/>
            <person name="Probst A.J."/>
            <person name="Thomas B.C."/>
            <person name="Singh A."/>
            <person name="Wilkins M.J."/>
            <person name="Karaoz U."/>
            <person name="Brodie E.L."/>
            <person name="Williams K.H."/>
            <person name="Hubbard S.S."/>
            <person name="Banfield J.F."/>
        </authorList>
    </citation>
    <scope>NUCLEOTIDE SEQUENCE [LARGE SCALE GENOMIC DNA]</scope>
</reference>
<name>A0A1F4ZDL3_9BACT</name>